<evidence type="ECO:0000313" key="2">
    <source>
        <dbReference type="EnsemblPlants" id="AET1Gv20898100.1"/>
    </source>
</evidence>
<accession>A0A452ZS50</accession>
<feature type="signal peptide" evidence="1">
    <location>
        <begin position="1"/>
        <end position="19"/>
    </location>
</feature>
<sequence length="117" mass="12916">MRGRSLVCVATLLFVGCLAVVGQCRLEATRSNQEHPHANITANATAVDSSLNESKITLKWCVRRDCDRPKDPFVWKNCYCCVTQPGSPCWRHVNECQANCPSCHPDCLSASAIELHA</sequence>
<reference evidence="3" key="2">
    <citation type="journal article" date="2017" name="Nat. Plants">
        <title>The Aegilops tauschii genome reveals multiple impacts of transposons.</title>
        <authorList>
            <person name="Zhao G."/>
            <person name="Zou C."/>
            <person name="Li K."/>
            <person name="Wang K."/>
            <person name="Li T."/>
            <person name="Gao L."/>
            <person name="Zhang X."/>
            <person name="Wang H."/>
            <person name="Yang Z."/>
            <person name="Liu X."/>
            <person name="Jiang W."/>
            <person name="Mao L."/>
            <person name="Kong X."/>
            <person name="Jiao Y."/>
            <person name="Jia J."/>
        </authorList>
    </citation>
    <scope>NUCLEOTIDE SEQUENCE [LARGE SCALE GENOMIC DNA]</scope>
    <source>
        <strain evidence="3">cv. AL8/78</strain>
    </source>
</reference>
<reference evidence="3" key="1">
    <citation type="journal article" date="2014" name="Science">
        <title>Ancient hybridizations among the ancestral genomes of bread wheat.</title>
        <authorList>
            <consortium name="International Wheat Genome Sequencing Consortium,"/>
            <person name="Marcussen T."/>
            <person name="Sandve S.R."/>
            <person name="Heier L."/>
            <person name="Spannagl M."/>
            <person name="Pfeifer M."/>
            <person name="Jakobsen K.S."/>
            <person name="Wulff B.B."/>
            <person name="Steuernagel B."/>
            <person name="Mayer K.F."/>
            <person name="Olsen O.A."/>
        </authorList>
    </citation>
    <scope>NUCLEOTIDE SEQUENCE [LARGE SCALE GENOMIC DNA]</scope>
    <source>
        <strain evidence="3">cv. AL8/78</strain>
    </source>
</reference>
<evidence type="ECO:0000256" key="1">
    <source>
        <dbReference type="SAM" id="SignalP"/>
    </source>
</evidence>
<reference evidence="2" key="5">
    <citation type="journal article" date="2021" name="G3 (Bethesda)">
        <title>Aegilops tauschii genome assembly Aet v5.0 features greater sequence contiguity and improved annotation.</title>
        <authorList>
            <person name="Wang L."/>
            <person name="Zhu T."/>
            <person name="Rodriguez J.C."/>
            <person name="Deal K.R."/>
            <person name="Dubcovsky J."/>
            <person name="McGuire P.E."/>
            <person name="Lux T."/>
            <person name="Spannagl M."/>
            <person name="Mayer K.F.X."/>
            <person name="Baldrich P."/>
            <person name="Meyers B.C."/>
            <person name="Huo N."/>
            <person name="Gu Y.Q."/>
            <person name="Zhou H."/>
            <person name="Devos K.M."/>
            <person name="Bennetzen J.L."/>
            <person name="Unver T."/>
            <person name="Budak H."/>
            <person name="Gulick P.J."/>
            <person name="Galiba G."/>
            <person name="Kalapos B."/>
            <person name="Nelson D.R."/>
            <person name="Li P."/>
            <person name="You F.M."/>
            <person name="Luo M.C."/>
            <person name="Dvorak J."/>
        </authorList>
    </citation>
    <scope>NUCLEOTIDE SEQUENCE [LARGE SCALE GENOMIC DNA]</scope>
    <source>
        <strain evidence="2">cv. AL8/78</strain>
    </source>
</reference>
<organism evidence="2 3">
    <name type="scientific">Aegilops tauschii subsp. strangulata</name>
    <name type="common">Goatgrass</name>
    <dbReference type="NCBI Taxonomy" id="200361"/>
    <lineage>
        <taxon>Eukaryota</taxon>
        <taxon>Viridiplantae</taxon>
        <taxon>Streptophyta</taxon>
        <taxon>Embryophyta</taxon>
        <taxon>Tracheophyta</taxon>
        <taxon>Spermatophyta</taxon>
        <taxon>Magnoliopsida</taxon>
        <taxon>Liliopsida</taxon>
        <taxon>Poales</taxon>
        <taxon>Poaceae</taxon>
        <taxon>BOP clade</taxon>
        <taxon>Pooideae</taxon>
        <taxon>Triticodae</taxon>
        <taxon>Triticeae</taxon>
        <taxon>Triticinae</taxon>
        <taxon>Aegilops</taxon>
    </lineage>
</organism>
<reference evidence="2" key="3">
    <citation type="journal article" date="2017" name="Nature">
        <title>Genome sequence of the progenitor of the wheat D genome Aegilops tauschii.</title>
        <authorList>
            <person name="Luo M.C."/>
            <person name="Gu Y.Q."/>
            <person name="Puiu D."/>
            <person name="Wang H."/>
            <person name="Twardziok S.O."/>
            <person name="Deal K.R."/>
            <person name="Huo N."/>
            <person name="Zhu T."/>
            <person name="Wang L."/>
            <person name="Wang Y."/>
            <person name="McGuire P.E."/>
            <person name="Liu S."/>
            <person name="Long H."/>
            <person name="Ramasamy R.K."/>
            <person name="Rodriguez J.C."/>
            <person name="Van S.L."/>
            <person name="Yuan L."/>
            <person name="Wang Z."/>
            <person name="Xia Z."/>
            <person name="Xiao L."/>
            <person name="Anderson O.D."/>
            <person name="Ouyang S."/>
            <person name="Liang Y."/>
            <person name="Zimin A.V."/>
            <person name="Pertea G."/>
            <person name="Qi P."/>
            <person name="Bennetzen J.L."/>
            <person name="Dai X."/>
            <person name="Dawson M.W."/>
            <person name="Muller H.G."/>
            <person name="Kugler K."/>
            <person name="Rivarola-Duarte L."/>
            <person name="Spannagl M."/>
            <person name="Mayer K.F.X."/>
            <person name="Lu F.H."/>
            <person name="Bevan M.W."/>
            <person name="Leroy P."/>
            <person name="Li P."/>
            <person name="You F.M."/>
            <person name="Sun Q."/>
            <person name="Liu Z."/>
            <person name="Lyons E."/>
            <person name="Wicker T."/>
            <person name="Salzberg S.L."/>
            <person name="Devos K.M."/>
            <person name="Dvorak J."/>
        </authorList>
    </citation>
    <scope>NUCLEOTIDE SEQUENCE [LARGE SCALE GENOMIC DNA]</scope>
    <source>
        <strain evidence="2">cv. AL8/78</strain>
    </source>
</reference>
<keyword evidence="1" id="KW-0732">Signal</keyword>
<dbReference type="PROSITE" id="PS51257">
    <property type="entry name" value="PROKAR_LIPOPROTEIN"/>
    <property type="match status" value="1"/>
</dbReference>
<dbReference type="AlphaFoldDB" id="A0A452ZS50"/>
<reference evidence="2" key="4">
    <citation type="submission" date="2019-03" db="UniProtKB">
        <authorList>
            <consortium name="EnsemblPlants"/>
        </authorList>
    </citation>
    <scope>IDENTIFICATION</scope>
</reference>
<name>A0A452ZS50_AEGTS</name>
<dbReference type="Gramene" id="AET1Gv20898100.1">
    <property type="protein sequence ID" value="AET1Gv20898100.1"/>
    <property type="gene ID" value="AET1Gv20898100"/>
</dbReference>
<dbReference type="Proteomes" id="UP000015105">
    <property type="component" value="Chromosome 1D"/>
</dbReference>
<protein>
    <recommendedName>
        <fullName evidence="4">Bowman-Birk serine protease inhibitors family domain-containing protein</fullName>
    </recommendedName>
</protein>
<proteinExistence type="predicted"/>
<keyword evidence="3" id="KW-1185">Reference proteome</keyword>
<evidence type="ECO:0000313" key="3">
    <source>
        <dbReference type="Proteomes" id="UP000015105"/>
    </source>
</evidence>
<evidence type="ECO:0008006" key="4">
    <source>
        <dbReference type="Google" id="ProtNLM"/>
    </source>
</evidence>
<dbReference type="EnsemblPlants" id="AET1Gv20898100.1">
    <property type="protein sequence ID" value="AET1Gv20898100.1"/>
    <property type="gene ID" value="AET1Gv20898100"/>
</dbReference>
<feature type="chain" id="PRO_5019266232" description="Bowman-Birk serine protease inhibitors family domain-containing protein" evidence="1">
    <location>
        <begin position="20"/>
        <end position="117"/>
    </location>
</feature>